<evidence type="ECO:0000313" key="2">
    <source>
        <dbReference type="Proteomes" id="UP000253250"/>
    </source>
</evidence>
<dbReference type="Gene3D" id="3.10.450.50">
    <property type="match status" value="1"/>
</dbReference>
<reference evidence="1 2" key="1">
    <citation type="submission" date="2018-02" db="EMBL/GenBank/DDBJ databases">
        <title>Insights into the biology of acidophilic members of the Acidiferrobacteraceae family derived from comparative genomic analyses.</title>
        <authorList>
            <person name="Issotta F."/>
            <person name="Thyssen C."/>
            <person name="Mena C."/>
            <person name="Moya A."/>
            <person name="Bellenberg S."/>
            <person name="Sproer C."/>
            <person name="Covarrubias P.C."/>
            <person name="Sand W."/>
            <person name="Quatrini R."/>
            <person name="Vera M."/>
        </authorList>
    </citation>
    <scope>NUCLEOTIDE SEQUENCE [LARGE SCALE GENOMIC DNA]</scope>
    <source>
        <strain evidence="2">m-1</strain>
    </source>
</reference>
<dbReference type="Proteomes" id="UP000253250">
    <property type="component" value="Unassembled WGS sequence"/>
</dbReference>
<dbReference type="OrthoDB" id="9816539at2"/>
<evidence type="ECO:0000313" key="1">
    <source>
        <dbReference type="EMBL" id="RCN59170.1"/>
    </source>
</evidence>
<dbReference type="RefSeq" id="WP_114282545.1">
    <property type="nucleotide sequence ID" value="NZ_PSYR01000001.1"/>
</dbReference>
<accession>A0A368HLK6</accession>
<dbReference type="AlphaFoldDB" id="A0A368HLK6"/>
<dbReference type="SUPFAM" id="SSF103642">
    <property type="entry name" value="Sec-C motif"/>
    <property type="match status" value="1"/>
</dbReference>
<protein>
    <recommendedName>
        <fullName evidence="3">SEC-C domain-containing protein</fullName>
    </recommendedName>
</protein>
<gene>
    <name evidence="1" type="ORF">C4900_05470</name>
</gene>
<comment type="caution">
    <text evidence="1">The sequence shown here is derived from an EMBL/GenBank/DDBJ whole genome shotgun (WGS) entry which is preliminary data.</text>
</comment>
<dbReference type="EMBL" id="PSYR01000001">
    <property type="protein sequence ID" value="RCN59170.1"/>
    <property type="molecule type" value="Genomic_DNA"/>
</dbReference>
<dbReference type="Pfam" id="PF02810">
    <property type="entry name" value="SEC-C"/>
    <property type="match status" value="1"/>
</dbReference>
<dbReference type="InterPro" id="IPR004027">
    <property type="entry name" value="SEC_C_motif"/>
</dbReference>
<keyword evidence="2" id="KW-1185">Reference proteome</keyword>
<name>A0A368HLK6_9GAMM</name>
<sequence length="340" mass="38670">MTISSIGDNDPCPCGSGKTYRQCCHGRISDADSDSNAQRAAEMVRKALEGHDFRSLEELQAFVTGHVRQQNEHPLDTFHGLSPERMHSLLYRPFASPDVAIIAEAPEGGATAPISRLFGLLALAIGDQGLKPTATGNLPRAVCREAARSYWDEKAYQDRMQFGAINSEPDFLELHVARLTAERAGLIRKYQGRFRLTRDARRLLSDNGLAAIYPRLFRTYVERYNWGYWDRYPDLPFIQHAFLFTLYLLARYGTTWRPHRFYEDTFLTAFPMLVREVPPNDIIAPEQTVRSCYTWRALVHFAGFLGLAVVEPVSDKLLYPDYRVKALPLLAKTVHFPMPT</sequence>
<evidence type="ECO:0008006" key="3">
    <source>
        <dbReference type="Google" id="ProtNLM"/>
    </source>
</evidence>
<proteinExistence type="predicted"/>
<organism evidence="1 2">
    <name type="scientific">Acidiferrobacter thiooxydans</name>
    <dbReference type="NCBI Taxonomy" id="163359"/>
    <lineage>
        <taxon>Bacteria</taxon>
        <taxon>Pseudomonadati</taxon>
        <taxon>Pseudomonadota</taxon>
        <taxon>Gammaproteobacteria</taxon>
        <taxon>Acidiferrobacterales</taxon>
        <taxon>Acidiferrobacteraceae</taxon>
        <taxon>Acidiferrobacter</taxon>
    </lineage>
</organism>